<dbReference type="InterPro" id="IPR047650">
    <property type="entry name" value="Transpos_IS110"/>
</dbReference>
<dbReference type="InterPro" id="IPR003346">
    <property type="entry name" value="Transposase_20"/>
</dbReference>
<dbReference type="PANTHER" id="PTHR33055">
    <property type="entry name" value="TRANSPOSASE FOR INSERTION SEQUENCE ELEMENT IS1111A"/>
    <property type="match status" value="1"/>
</dbReference>
<organism evidence="3 4">
    <name type="scientific">Paraburkholderia elongata</name>
    <dbReference type="NCBI Taxonomy" id="2675747"/>
    <lineage>
        <taxon>Bacteria</taxon>
        <taxon>Pseudomonadati</taxon>
        <taxon>Pseudomonadota</taxon>
        <taxon>Betaproteobacteria</taxon>
        <taxon>Burkholderiales</taxon>
        <taxon>Burkholderiaceae</taxon>
        <taxon>Paraburkholderia</taxon>
    </lineage>
</organism>
<dbReference type="Pfam" id="PF02371">
    <property type="entry name" value="Transposase_20"/>
    <property type="match status" value="1"/>
</dbReference>
<dbReference type="GO" id="GO:0004803">
    <property type="term" value="F:transposase activity"/>
    <property type="evidence" value="ECO:0007669"/>
    <property type="project" value="InterPro"/>
</dbReference>
<comment type="caution">
    <text evidence="3">The sequence shown here is derived from an EMBL/GenBank/DDBJ whole genome shotgun (WGS) entry which is preliminary data.</text>
</comment>
<dbReference type="EMBL" id="WOEZ01000115">
    <property type="protein sequence ID" value="NPT57090.1"/>
    <property type="molecule type" value="Genomic_DNA"/>
</dbReference>
<dbReference type="AlphaFoldDB" id="A0A972SMX6"/>
<evidence type="ECO:0000259" key="1">
    <source>
        <dbReference type="Pfam" id="PF01548"/>
    </source>
</evidence>
<reference evidence="3 4" key="1">
    <citation type="submission" date="2019-11" db="EMBL/GenBank/DDBJ databases">
        <title>Metabolism of dissolved organic matter in forest soils.</title>
        <authorList>
            <person name="Cyle K.T."/>
            <person name="Wilhelm R.C."/>
            <person name="Martinez C.E."/>
        </authorList>
    </citation>
    <scope>NUCLEOTIDE SEQUENCE [LARGE SCALE GENOMIC DNA]</scope>
    <source>
        <strain evidence="3 4">5N</strain>
    </source>
</reference>
<dbReference type="GO" id="GO:0003677">
    <property type="term" value="F:DNA binding"/>
    <property type="evidence" value="ECO:0007669"/>
    <property type="project" value="InterPro"/>
</dbReference>
<dbReference type="Pfam" id="PF01548">
    <property type="entry name" value="DEDD_Tnp_IS110"/>
    <property type="match status" value="1"/>
</dbReference>
<evidence type="ECO:0000259" key="2">
    <source>
        <dbReference type="Pfam" id="PF02371"/>
    </source>
</evidence>
<evidence type="ECO:0000313" key="3">
    <source>
        <dbReference type="EMBL" id="NPT57090.1"/>
    </source>
</evidence>
<proteinExistence type="predicted"/>
<protein>
    <submittedName>
        <fullName evidence="3">IS110 family transposase</fullName>
    </submittedName>
</protein>
<dbReference type="Proteomes" id="UP000655523">
    <property type="component" value="Unassembled WGS sequence"/>
</dbReference>
<gene>
    <name evidence="3" type="ORF">GNZ13_21540</name>
</gene>
<dbReference type="RefSeq" id="WP_172167928.1">
    <property type="nucleotide sequence ID" value="NZ_WOEZ01000115.1"/>
</dbReference>
<name>A0A972SMX6_9BURK</name>
<dbReference type="PANTHER" id="PTHR33055:SF3">
    <property type="entry name" value="PUTATIVE TRANSPOSASE FOR IS117-RELATED"/>
    <property type="match status" value="1"/>
</dbReference>
<keyword evidence="4" id="KW-1185">Reference proteome</keyword>
<dbReference type="InterPro" id="IPR002525">
    <property type="entry name" value="Transp_IS110-like_N"/>
</dbReference>
<feature type="domain" description="Transposase IS116/IS110/IS902 C-terminal" evidence="2">
    <location>
        <begin position="256"/>
        <end position="333"/>
    </location>
</feature>
<sequence>MIMGNDRRCQLGSEEVVLAVSLELAASKWKVALHDGQREQPAVHTVAQPQAAARLQAVLDLIELHKEKWSLPAGARVVVCYEAGPDAFWIWRALQAHGIECYVVDPASIPVERRKRRAKTDRLDAIKLVINLRAWLRGERDRMHVVHVPSAQDEASRHLMRDRGQLQKEVLQHRDRMRKLLATLGCWDEVDHNAFAGRLARDELRCYDGSALPRELRERLLRECERLALAEQQLTTLEKTRQASVPAPARQRSDDLARLKGIGEVGASRLALELFWRQFSNRRQVGACVGLVPQPYDSGESQVDHGISKQGNRRVRALLVEMAWCWLRYQPDSALTQWFNQRTQGTGPNRRARRIAIVAVARRLAIALWRYLKDGVIPEGAQLKPGQPVRCAG</sequence>
<dbReference type="GO" id="GO:0006313">
    <property type="term" value="P:DNA transposition"/>
    <property type="evidence" value="ECO:0007669"/>
    <property type="project" value="InterPro"/>
</dbReference>
<dbReference type="NCBIfam" id="NF033542">
    <property type="entry name" value="transpos_IS110"/>
    <property type="match status" value="1"/>
</dbReference>
<evidence type="ECO:0000313" key="4">
    <source>
        <dbReference type="Proteomes" id="UP000655523"/>
    </source>
</evidence>
<accession>A0A972SMX6</accession>
<feature type="domain" description="Transposase IS110-like N-terminal" evidence="1">
    <location>
        <begin position="73"/>
        <end position="182"/>
    </location>
</feature>